<organism evidence="2 3">
    <name type="scientific">Nonlabens mediterrranea</name>
    <dbReference type="NCBI Taxonomy" id="1419947"/>
    <lineage>
        <taxon>Bacteria</taxon>
        <taxon>Pseudomonadati</taxon>
        <taxon>Bacteroidota</taxon>
        <taxon>Flavobacteriia</taxon>
        <taxon>Flavobacteriales</taxon>
        <taxon>Flavobacteriaceae</taxon>
        <taxon>Nonlabens</taxon>
    </lineage>
</organism>
<keyword evidence="1" id="KW-1133">Transmembrane helix</keyword>
<keyword evidence="1" id="KW-0812">Transmembrane</keyword>
<reference evidence="2 3" key="1">
    <citation type="submission" date="2020-11" db="EMBL/GenBank/DDBJ databases">
        <title>P. mediterranea TC4 genome.</title>
        <authorList>
            <person name="Molmeret M."/>
        </authorList>
    </citation>
    <scope>NUCLEOTIDE SEQUENCE [LARGE SCALE GENOMIC DNA]</scope>
    <source>
        <strain evidence="2 3">TC4</strain>
    </source>
</reference>
<keyword evidence="1" id="KW-0472">Membrane</keyword>
<sequence>MLDNIIHVLIAILNLVCFGYLIHVIGGLIKYRKNVFEHRNKALSIIILVLTIFQVSKKQEEELQIFTVNPLNTSDIKISIEDNWFSDLNVISYNSKKHQPRIATLSHTGLIMGIEYQAISINFIINSNQEYIEVQYFKKYRIYGNTIYRSLKSSTVRIK</sequence>
<keyword evidence="3" id="KW-1185">Reference proteome</keyword>
<gene>
    <name evidence="2" type="ORF">FNJ87_09795</name>
</gene>
<proteinExistence type="predicted"/>
<name>A0ABS0A5F5_9FLAO</name>
<evidence type="ECO:0000313" key="3">
    <source>
        <dbReference type="Proteomes" id="UP001194729"/>
    </source>
</evidence>
<comment type="caution">
    <text evidence="2">The sequence shown here is derived from an EMBL/GenBank/DDBJ whole genome shotgun (WGS) entry which is preliminary data.</text>
</comment>
<evidence type="ECO:0000256" key="1">
    <source>
        <dbReference type="SAM" id="Phobius"/>
    </source>
</evidence>
<evidence type="ECO:0000313" key="2">
    <source>
        <dbReference type="EMBL" id="MBF4984606.1"/>
    </source>
</evidence>
<protein>
    <submittedName>
        <fullName evidence="2">Uncharacterized protein</fullName>
    </submittedName>
</protein>
<dbReference type="Proteomes" id="UP001194729">
    <property type="component" value="Unassembled WGS sequence"/>
</dbReference>
<feature type="transmembrane region" description="Helical" evidence="1">
    <location>
        <begin position="6"/>
        <end position="28"/>
    </location>
</feature>
<accession>A0ABS0A5F5</accession>
<dbReference type="EMBL" id="JADKYU010000502">
    <property type="protein sequence ID" value="MBF4984606.1"/>
    <property type="molecule type" value="Genomic_DNA"/>
</dbReference>